<dbReference type="InterPro" id="IPR023902">
    <property type="entry name" value="Sporulation_SdpA"/>
</dbReference>
<dbReference type="EMBL" id="PCPH01000001">
    <property type="protein sequence ID" value="PRB91783.1"/>
    <property type="molecule type" value="Genomic_DNA"/>
</dbReference>
<evidence type="ECO:0000313" key="5">
    <source>
        <dbReference type="Proteomes" id="UP000238534"/>
    </source>
</evidence>
<dbReference type="Pfam" id="PF17418">
    <property type="entry name" value="SdpA"/>
    <property type="match status" value="1"/>
</dbReference>
<dbReference type="NCBIfam" id="TIGR04034">
    <property type="entry name" value="export_SdpA"/>
    <property type="match status" value="1"/>
</dbReference>
<keyword evidence="1" id="KW-1133">Transmembrane helix</keyword>
<keyword evidence="1" id="KW-0472">Membrane</keyword>
<evidence type="ECO:0008006" key="6">
    <source>
        <dbReference type="Google" id="ProtNLM"/>
    </source>
</evidence>
<keyword evidence="4" id="KW-1185">Reference proteome</keyword>
<evidence type="ECO:0000313" key="4">
    <source>
        <dbReference type="Proteomes" id="UP000238325"/>
    </source>
</evidence>
<dbReference type="RefSeq" id="WP_105680768.1">
    <property type="nucleotide sequence ID" value="NZ_JBBGZD010000001.1"/>
</dbReference>
<dbReference type="Proteomes" id="UP000238325">
    <property type="component" value="Unassembled WGS sequence"/>
</dbReference>
<dbReference type="EMBL" id="PCPP01000001">
    <property type="protein sequence ID" value="PRB86030.1"/>
    <property type="molecule type" value="Genomic_DNA"/>
</dbReference>
<dbReference type="Proteomes" id="UP000238534">
    <property type="component" value="Unassembled WGS sequence"/>
</dbReference>
<evidence type="ECO:0000313" key="2">
    <source>
        <dbReference type="EMBL" id="PRB86030.1"/>
    </source>
</evidence>
<keyword evidence="1" id="KW-0812">Transmembrane</keyword>
<protein>
    <recommendedName>
        <fullName evidence="6">Antimicrobial peptide system protein, SdpA family</fullName>
    </recommendedName>
</protein>
<reference evidence="4 5" key="1">
    <citation type="submission" date="2017-09" db="EMBL/GenBank/DDBJ databases">
        <title>Genomic, metabolic, and phenotypic characteristics of bacterial isolates from the natural microbiome of the model nematode Caenorhabditis elegans.</title>
        <authorList>
            <person name="Zimmermann J."/>
            <person name="Obeng N."/>
            <person name="Yang W."/>
            <person name="Obeng O."/>
            <person name="Kissoyan K."/>
            <person name="Pees B."/>
            <person name="Dirksen P."/>
            <person name="Hoppner M."/>
            <person name="Franke A."/>
            <person name="Rosenstiel P."/>
            <person name="Leippe M."/>
            <person name="Dierking K."/>
            <person name="Kaleta C."/>
            <person name="Schulenburg H."/>
        </authorList>
    </citation>
    <scope>NUCLEOTIDE SEQUENCE [LARGE SCALE GENOMIC DNA]</scope>
    <source>
        <strain evidence="2 5">MYb25</strain>
        <strain evidence="3 4">MYb44</strain>
    </source>
</reference>
<name>A0A2S9CZZ3_CHRCI</name>
<gene>
    <name evidence="2" type="ORF">CQ022_07205</name>
    <name evidence="3" type="ORF">CQ033_00875</name>
</gene>
<feature type="transmembrane region" description="Helical" evidence="1">
    <location>
        <begin position="12"/>
        <end position="34"/>
    </location>
</feature>
<accession>A0A2S9CZZ3</accession>
<comment type="caution">
    <text evidence="2">The sequence shown here is derived from an EMBL/GenBank/DDBJ whole genome shotgun (WGS) entry which is preliminary data.</text>
</comment>
<evidence type="ECO:0000256" key="1">
    <source>
        <dbReference type="SAM" id="Phobius"/>
    </source>
</evidence>
<proteinExistence type="predicted"/>
<sequence length="190" mass="22163">MLHKIKNLFLNLRYTALAVCLGLFAIISFIIVLISSIPFNPIQYKFNYVSQVYTYAPQGWAFFTREAKEDQVYIYKIENNKLEKISQKHANLSNFIGLSRKVSKMTMEVEIIATMLDKKKFPKTTWNYDENLYGKIPDQFITIKNLIKSPILCGDYLVVYHSIVPWAWSNSAYKTRMPAKVIKVRITCQN</sequence>
<dbReference type="AlphaFoldDB" id="A0A2S9CZZ3"/>
<dbReference type="OrthoDB" id="799068at2"/>
<evidence type="ECO:0000313" key="3">
    <source>
        <dbReference type="EMBL" id="PRB91783.1"/>
    </source>
</evidence>
<organism evidence="2 5">
    <name type="scientific">Chryseobacterium culicis</name>
    <dbReference type="NCBI Taxonomy" id="680127"/>
    <lineage>
        <taxon>Bacteria</taxon>
        <taxon>Pseudomonadati</taxon>
        <taxon>Bacteroidota</taxon>
        <taxon>Flavobacteriia</taxon>
        <taxon>Flavobacteriales</taxon>
        <taxon>Weeksellaceae</taxon>
        <taxon>Chryseobacterium group</taxon>
        <taxon>Chryseobacterium</taxon>
    </lineage>
</organism>